<dbReference type="PANTHER" id="PTHR30605">
    <property type="entry name" value="ANHYDRO-N-ACETYLMURAMIC ACID KINASE"/>
    <property type="match status" value="1"/>
</dbReference>
<dbReference type="GO" id="GO:0016301">
    <property type="term" value="F:kinase activity"/>
    <property type="evidence" value="ECO:0007669"/>
    <property type="project" value="UniProtKB-KW"/>
</dbReference>
<comment type="pathway">
    <text evidence="1">Cell wall biogenesis; peptidoglycan recycling.</text>
</comment>
<evidence type="ECO:0000313" key="2">
    <source>
        <dbReference type="EMBL" id="MFC3147826.1"/>
    </source>
</evidence>
<keyword evidence="1" id="KW-0067">ATP-binding</keyword>
<name>A0ABV7H5J4_9BURK</name>
<dbReference type="NCBIfam" id="NF007139">
    <property type="entry name" value="PRK09585.1-3"/>
    <property type="match status" value="1"/>
</dbReference>
<feature type="binding site" evidence="1">
    <location>
        <begin position="9"/>
        <end position="16"/>
    </location>
    <ligand>
        <name>ATP</name>
        <dbReference type="ChEBI" id="CHEBI:30616"/>
    </ligand>
</feature>
<comment type="function">
    <text evidence="1">Catalyzes the specific phosphorylation of 1,6-anhydro-N-acetylmuramic acid (anhMurNAc) with the simultaneous cleavage of the 1,6-anhydro ring, generating MurNAc-6-P. Is required for the utilization of anhMurNAc either imported from the medium or derived from its own cell wall murein, and thus plays a role in cell wall recycling.</text>
</comment>
<dbReference type="RefSeq" id="WP_377303241.1">
    <property type="nucleotide sequence ID" value="NZ_CP180191.1"/>
</dbReference>
<dbReference type="Pfam" id="PF03702">
    <property type="entry name" value="AnmK"/>
    <property type="match status" value="1"/>
</dbReference>
<comment type="caution">
    <text evidence="2">The sequence shown here is derived from an EMBL/GenBank/DDBJ whole genome shotgun (WGS) entry which is preliminary data.</text>
</comment>
<dbReference type="InterPro" id="IPR005338">
    <property type="entry name" value="Anhydro_N_Ac-Mur_kinase"/>
</dbReference>
<proteinExistence type="inferred from homology"/>
<keyword evidence="3" id="KW-1185">Reference proteome</keyword>
<dbReference type="Gene3D" id="3.30.420.40">
    <property type="match status" value="2"/>
</dbReference>
<dbReference type="PANTHER" id="PTHR30605:SF0">
    <property type="entry name" value="ANHYDRO-N-ACETYLMURAMIC ACID KINASE"/>
    <property type="match status" value="1"/>
</dbReference>
<gene>
    <name evidence="1" type="primary">anmK</name>
    <name evidence="2" type="ORF">ACFOEN_09250</name>
</gene>
<reference evidence="3" key="1">
    <citation type="journal article" date="2019" name="Int. J. Syst. Evol. Microbiol.">
        <title>The Global Catalogue of Microorganisms (GCM) 10K type strain sequencing project: providing services to taxonomists for standard genome sequencing and annotation.</title>
        <authorList>
            <consortium name="The Broad Institute Genomics Platform"/>
            <consortium name="The Broad Institute Genome Sequencing Center for Infectious Disease"/>
            <person name="Wu L."/>
            <person name="Ma J."/>
        </authorList>
    </citation>
    <scope>NUCLEOTIDE SEQUENCE [LARGE SCALE GENOMIC DNA]</scope>
    <source>
        <strain evidence="3">KCTC 52168</strain>
    </source>
</reference>
<protein>
    <recommendedName>
        <fullName evidence="1">Anhydro-N-acetylmuramic acid kinase</fullName>
        <ecNumber evidence="1">2.7.1.170</ecNumber>
    </recommendedName>
    <alternativeName>
        <fullName evidence="1">AnhMurNAc kinase</fullName>
    </alternativeName>
</protein>
<dbReference type="EC" id="2.7.1.170" evidence="1"/>
<sequence length="371" mass="38745">MITIGLMSGTSMDGIDGVVASWRDQGAALPELRASAHRVFPTALRNELLALQRAGNDDLNRSAHAANGVAAEYAELVSTLLKQAGLQPAQVLAAGAHGVTVRHAPVASGHGQPGISIQLLNAALLAERSGVSVVHDVRSRDIAAGGQGAPLVPAFHAQIFGQPGKTQVVLNLGGIANITILHGDGRVEGFDTGPGNCLLDLWAQRHRGSTFDDSGRFAASGTPIPSLLERLLRERYFQAPPPKSTGRDLFNAVWLESHLGGSQAYEAADVQATLTALTAQTVAEAIRRHAPEVAGVWVCGGGAKNRALMADLQSRVGLPMQPVSVRGVDEQHVEALAWAWFARAHVLRLPGNVPAVTGAAGPRVLGSFTPA</sequence>
<evidence type="ECO:0000313" key="3">
    <source>
        <dbReference type="Proteomes" id="UP001595556"/>
    </source>
</evidence>
<accession>A0ABV7H5J4</accession>
<evidence type="ECO:0000256" key="1">
    <source>
        <dbReference type="HAMAP-Rule" id="MF_01270"/>
    </source>
</evidence>
<dbReference type="Proteomes" id="UP001595556">
    <property type="component" value="Unassembled WGS sequence"/>
</dbReference>
<keyword evidence="1" id="KW-0119">Carbohydrate metabolism</keyword>
<dbReference type="SUPFAM" id="SSF53067">
    <property type="entry name" value="Actin-like ATPase domain"/>
    <property type="match status" value="1"/>
</dbReference>
<comment type="catalytic activity">
    <reaction evidence="1">
        <text>1,6-anhydro-N-acetyl-beta-muramate + ATP + H2O = N-acetyl-D-muramate 6-phosphate + ADP + H(+)</text>
        <dbReference type="Rhea" id="RHEA:24952"/>
        <dbReference type="ChEBI" id="CHEBI:15377"/>
        <dbReference type="ChEBI" id="CHEBI:15378"/>
        <dbReference type="ChEBI" id="CHEBI:30616"/>
        <dbReference type="ChEBI" id="CHEBI:58690"/>
        <dbReference type="ChEBI" id="CHEBI:58722"/>
        <dbReference type="ChEBI" id="CHEBI:456216"/>
        <dbReference type="EC" id="2.7.1.170"/>
    </reaction>
</comment>
<keyword evidence="1" id="KW-0547">Nucleotide-binding</keyword>
<organism evidence="2 3">
    <name type="scientific">Piscinibacterium candidicorallinum</name>
    <dbReference type="NCBI Taxonomy" id="1793872"/>
    <lineage>
        <taxon>Bacteria</taxon>
        <taxon>Pseudomonadati</taxon>
        <taxon>Pseudomonadota</taxon>
        <taxon>Betaproteobacteria</taxon>
        <taxon>Burkholderiales</taxon>
        <taxon>Piscinibacterium</taxon>
    </lineage>
</organism>
<comment type="pathway">
    <text evidence="1">Amino-sugar metabolism; 1,6-anhydro-N-acetylmuramate degradation.</text>
</comment>
<comment type="similarity">
    <text evidence="1">Belongs to the anhydro-N-acetylmuramic acid kinase family.</text>
</comment>
<dbReference type="EMBL" id="JBHRTI010000004">
    <property type="protein sequence ID" value="MFC3147826.1"/>
    <property type="molecule type" value="Genomic_DNA"/>
</dbReference>
<keyword evidence="1 2" id="KW-0808">Transferase</keyword>
<dbReference type="InterPro" id="IPR043129">
    <property type="entry name" value="ATPase_NBD"/>
</dbReference>
<keyword evidence="1 2" id="KW-0418">Kinase</keyword>
<dbReference type="HAMAP" id="MF_01270">
    <property type="entry name" value="AnhMurNAc_kinase"/>
    <property type="match status" value="1"/>
</dbReference>